<dbReference type="InterPro" id="IPR038765">
    <property type="entry name" value="Papain-like_cys_pep_sf"/>
</dbReference>
<organism evidence="6 7">
    <name type="scientific">Lachnoanaerobaculum gingivalis</name>
    <dbReference type="NCBI Taxonomy" id="2490855"/>
    <lineage>
        <taxon>Bacteria</taxon>
        <taxon>Bacillati</taxon>
        <taxon>Bacillota</taxon>
        <taxon>Clostridia</taxon>
        <taxon>Lachnospirales</taxon>
        <taxon>Lachnospiraceae</taxon>
        <taxon>Lachnoanaerobaculum</taxon>
    </lineage>
</organism>
<dbReference type="SMART" id="SM00458">
    <property type="entry name" value="RICIN"/>
    <property type="match status" value="2"/>
</dbReference>
<dbReference type="Pfam" id="PF01473">
    <property type="entry name" value="Choline_bind_1"/>
    <property type="match status" value="1"/>
</dbReference>
<feature type="region of interest" description="Disordered" evidence="4">
    <location>
        <begin position="736"/>
        <end position="835"/>
    </location>
</feature>
<gene>
    <name evidence="6" type="ORF">EHV10_05220</name>
</gene>
<dbReference type="InterPro" id="IPR000772">
    <property type="entry name" value="Ricin_B_lectin"/>
</dbReference>
<comment type="subcellular location">
    <subcellularLocation>
        <location evidence="1">Cell envelope</location>
    </subcellularLocation>
</comment>
<feature type="compositionally biased region" description="Low complexity" evidence="4">
    <location>
        <begin position="736"/>
        <end position="776"/>
    </location>
</feature>
<dbReference type="GO" id="GO:0030313">
    <property type="term" value="C:cell envelope"/>
    <property type="evidence" value="ECO:0007669"/>
    <property type="project" value="UniProtKB-SubCell"/>
</dbReference>
<dbReference type="PROSITE" id="PS50231">
    <property type="entry name" value="RICIN_B_LECTIN"/>
    <property type="match status" value="2"/>
</dbReference>
<dbReference type="Gene3D" id="2.80.10.50">
    <property type="match status" value="2"/>
</dbReference>
<dbReference type="EMBL" id="RRCO01000002">
    <property type="protein sequence ID" value="RRJ25938.1"/>
    <property type="molecule type" value="Genomic_DNA"/>
</dbReference>
<feature type="domain" description="Peptidase C51" evidence="5">
    <location>
        <begin position="201"/>
        <end position="333"/>
    </location>
</feature>
<accession>A0A3P3QYW0</accession>
<dbReference type="InterPro" id="IPR035992">
    <property type="entry name" value="Ricin_B-like_lectins"/>
</dbReference>
<dbReference type="Pfam" id="PF09479">
    <property type="entry name" value="Flg_new"/>
    <property type="match status" value="1"/>
</dbReference>
<dbReference type="Gene3D" id="2.10.270.10">
    <property type="entry name" value="Cholin Binding"/>
    <property type="match status" value="1"/>
</dbReference>
<dbReference type="Gene3D" id="2.60.40.4270">
    <property type="entry name" value="Listeria-Bacteroides repeat domain"/>
    <property type="match status" value="1"/>
</dbReference>
<dbReference type="InterPro" id="IPR018337">
    <property type="entry name" value="Cell_wall/Cho-bd_repeat"/>
</dbReference>
<name>A0A3P3QYW0_9FIRM</name>
<dbReference type="CDD" id="cd00161">
    <property type="entry name" value="beta-trefoil_Ricin-like"/>
    <property type="match status" value="2"/>
</dbReference>
<dbReference type="SUPFAM" id="SSF50370">
    <property type="entry name" value="Ricin B-like lectins"/>
    <property type="match status" value="2"/>
</dbReference>
<dbReference type="PROSITE" id="PS51170">
    <property type="entry name" value="CW"/>
    <property type="match status" value="1"/>
</dbReference>
<comment type="caution">
    <text evidence="6">The sequence shown here is derived from an EMBL/GenBank/DDBJ whole genome shotgun (WGS) entry which is preliminary data.</text>
</comment>
<dbReference type="Gene3D" id="3.90.1720.10">
    <property type="entry name" value="endopeptidase domain like (from Nostoc punctiforme)"/>
    <property type="match status" value="1"/>
</dbReference>
<evidence type="ECO:0000259" key="5">
    <source>
        <dbReference type="PROSITE" id="PS50911"/>
    </source>
</evidence>
<proteinExistence type="predicted"/>
<evidence type="ECO:0000256" key="1">
    <source>
        <dbReference type="ARBA" id="ARBA00004196"/>
    </source>
</evidence>
<dbReference type="InterPro" id="IPR007921">
    <property type="entry name" value="CHAP_dom"/>
</dbReference>
<evidence type="ECO:0000313" key="6">
    <source>
        <dbReference type="EMBL" id="RRJ25938.1"/>
    </source>
</evidence>
<dbReference type="SUPFAM" id="SSF54001">
    <property type="entry name" value="Cysteine proteinases"/>
    <property type="match status" value="1"/>
</dbReference>
<dbReference type="Pfam" id="PF19127">
    <property type="entry name" value="Choline_bind_3"/>
    <property type="match status" value="1"/>
</dbReference>
<dbReference type="Proteomes" id="UP000272490">
    <property type="component" value="Unassembled WGS sequence"/>
</dbReference>
<sequence length="942" mass="103953">MDRRIRLKRYISLCCSFFLVLFNLNSYIVASANALDNTNVNNEIYVATSSNARIADEFYFDSIFEGYRIILQADKNVVPPDTVVKIKKVEKLNGESINKIVNSNVDYDEGEVLDVVAFDISLWLNGIEIQPENGNVNVSIEPLLSNNKSKENIAEVFHITEDGDISKIANDSLDDGKIDFVAEHFSVYGFAMLGAAGGHTQADAEAWIDSMHGTAIDYDGAYGVQCVDLISSYYRYLGYNIFNYVAGNGYAYTFNYSPLPPGWQRFGNNVDPRPGDIVVFGAHQYGMYGTGHIGIVRAVDSTSYKYLDYNGTGNYDAGTWRWKPLRNFTSIIRPDFVIPPVIPDHIPGPVGGSDDDIADGDYTIRSDVAEGRSLGWEGDGNTNGQNVCLKDYFKNGDYVWTLERQSDDSFIVKTKQGGKLLDILGGPYSYGNEKNAIMWDYVQGNDNQRWYIVRNGSGYRFIAKHSGYSLDVRNGDTTDGNNIYQYYPNESTAQRFYLEKHDFPNVEETSADDLKDNATYIIRSKLDVSKVITTESDSSGANGKNIYLYDYNSPNLPSTQIWKLEKQSEGTFLIKNTYNNKYMDVVWYSLSNRANIYSWERHYNPSESWYIVKNNDTKGTYRIVNKNSGKVVDITGGQTANGTNVQQYIWHEHPAQMFFFERVPAPVEYTVTFKENNGNIISTRIVEDGESAVAPQAPYKEGYVFVGWEGEYSNVHANTFVTAKYNKLPDSNNGSNNNGINIGNNGSNAGNTGSNIVNSNSQNNNTSGSTSGNSSHSGGGGGSHSGGGGGGGSRSGGGGGGSSRSGGSGGGGSRSGNAGTKTSQNSSSVSNGSISWQRDNKGWWIKNSDGSYPRNEWKLVNNSWYFFDSQGYMFTGWLNSNGSWYFMNTDEGSDNGKMVTGWRVVSGKWYYLSTATDGSGGKMLLNTTIDGYRLGADGVWVK</sequence>
<evidence type="ECO:0000256" key="3">
    <source>
        <dbReference type="PROSITE-ProRule" id="PRU00591"/>
    </source>
</evidence>
<keyword evidence="2" id="KW-0677">Repeat</keyword>
<evidence type="ECO:0000256" key="2">
    <source>
        <dbReference type="ARBA" id="ARBA00022737"/>
    </source>
</evidence>
<feature type="repeat" description="Cell wall-binding" evidence="3">
    <location>
        <begin position="854"/>
        <end position="873"/>
    </location>
</feature>
<dbReference type="SUPFAM" id="SSF69360">
    <property type="entry name" value="Cell wall binding repeat"/>
    <property type="match status" value="1"/>
</dbReference>
<evidence type="ECO:0000256" key="4">
    <source>
        <dbReference type="SAM" id="MobiDB-lite"/>
    </source>
</evidence>
<evidence type="ECO:0000313" key="7">
    <source>
        <dbReference type="Proteomes" id="UP000272490"/>
    </source>
</evidence>
<keyword evidence="7" id="KW-1185">Reference proteome</keyword>
<dbReference type="OrthoDB" id="2068527at2"/>
<reference evidence="6 7" key="1">
    <citation type="submission" date="2018-11" db="EMBL/GenBank/DDBJ databases">
        <title>Genome sequencing of Lachnoanaerobaculum sp. KCOM 2030 (= ChDC B114).</title>
        <authorList>
            <person name="Kook J.-K."/>
            <person name="Park S.-N."/>
            <person name="Lim Y.K."/>
        </authorList>
    </citation>
    <scope>NUCLEOTIDE SEQUENCE [LARGE SCALE GENOMIC DNA]</scope>
    <source>
        <strain evidence="6 7">KCOM 2030</strain>
    </source>
</reference>
<dbReference type="PROSITE" id="PS50911">
    <property type="entry name" value="CHAP"/>
    <property type="match status" value="1"/>
</dbReference>
<dbReference type="RefSeq" id="WP_128673746.1">
    <property type="nucleotide sequence ID" value="NZ_RRCO01000002.1"/>
</dbReference>
<dbReference type="InterPro" id="IPR013378">
    <property type="entry name" value="InlB-like_B-rpt"/>
</dbReference>
<dbReference type="AlphaFoldDB" id="A0A3P3QYW0"/>
<protein>
    <submittedName>
        <fullName evidence="6">CHAP domain-containing protein</fullName>
    </submittedName>
</protein>
<feature type="compositionally biased region" description="Gly residues" evidence="4">
    <location>
        <begin position="777"/>
        <end position="814"/>
    </location>
</feature>
<dbReference type="InterPro" id="IPR042229">
    <property type="entry name" value="Listeria/Bacterioides_rpt_sf"/>
</dbReference>
<dbReference type="Pfam" id="PF14200">
    <property type="entry name" value="RicinB_lectin_2"/>
    <property type="match status" value="2"/>
</dbReference>
<feature type="compositionally biased region" description="Low complexity" evidence="4">
    <location>
        <begin position="823"/>
        <end position="835"/>
    </location>
</feature>